<dbReference type="InterPro" id="IPR052682">
    <property type="entry name" value="MZB1"/>
</dbReference>
<reference evidence="4" key="1">
    <citation type="journal article" date="2021" name="Genome Biol. Evol.">
        <title>A High-Quality Reference Genome for a Parasitic Bivalve with Doubly Uniparental Inheritance (Bivalvia: Unionida).</title>
        <authorList>
            <person name="Smith C.H."/>
        </authorList>
    </citation>
    <scope>NUCLEOTIDE SEQUENCE</scope>
    <source>
        <strain evidence="4">CHS0354</strain>
    </source>
</reference>
<name>A0AAE0TIT8_9BIVA</name>
<evidence type="ECO:0000313" key="5">
    <source>
        <dbReference type="Proteomes" id="UP001195483"/>
    </source>
</evidence>
<dbReference type="PANTHER" id="PTHR15881">
    <property type="entry name" value="MARGINAL ZONE B- AND B1-CELL-SPECIFIC PROTEIN"/>
    <property type="match status" value="1"/>
</dbReference>
<dbReference type="GO" id="GO:0034663">
    <property type="term" value="C:endoplasmic reticulum chaperone complex"/>
    <property type="evidence" value="ECO:0007669"/>
    <property type="project" value="TreeGrafter"/>
</dbReference>
<feature type="chain" id="PRO_5042055208" description="DUF3456 domain-containing protein" evidence="2">
    <location>
        <begin position="17"/>
        <end position="215"/>
    </location>
</feature>
<reference evidence="4" key="2">
    <citation type="journal article" date="2021" name="Genome Biol. Evol.">
        <title>Developing a high-quality reference genome for a parasitic bivalve with doubly uniparental inheritance (Bivalvia: Unionida).</title>
        <authorList>
            <person name="Smith C.H."/>
        </authorList>
    </citation>
    <scope>NUCLEOTIDE SEQUENCE</scope>
    <source>
        <strain evidence="4">CHS0354</strain>
        <tissue evidence="4">Mantle</tissue>
    </source>
</reference>
<evidence type="ECO:0000259" key="3">
    <source>
        <dbReference type="Pfam" id="PF11938"/>
    </source>
</evidence>
<evidence type="ECO:0000256" key="1">
    <source>
        <dbReference type="SAM" id="MobiDB-lite"/>
    </source>
</evidence>
<evidence type="ECO:0000256" key="2">
    <source>
        <dbReference type="SAM" id="SignalP"/>
    </source>
</evidence>
<keyword evidence="5" id="KW-1185">Reference proteome</keyword>
<feature type="signal peptide" evidence="2">
    <location>
        <begin position="1"/>
        <end position="16"/>
    </location>
</feature>
<dbReference type="EMBL" id="JAEAOA010001692">
    <property type="protein sequence ID" value="KAK3610690.1"/>
    <property type="molecule type" value="Genomic_DNA"/>
</dbReference>
<accession>A0AAE0TIT8</accession>
<protein>
    <recommendedName>
        <fullName evidence="3">DUF3456 domain-containing protein</fullName>
    </recommendedName>
</protein>
<reference evidence="4" key="3">
    <citation type="submission" date="2023-05" db="EMBL/GenBank/DDBJ databases">
        <authorList>
            <person name="Smith C.H."/>
        </authorList>
    </citation>
    <scope>NUCLEOTIDE SEQUENCE</scope>
    <source>
        <strain evidence="4">CHS0354</strain>
        <tissue evidence="4">Mantle</tissue>
    </source>
</reference>
<dbReference type="Pfam" id="PF11938">
    <property type="entry name" value="DUF3456"/>
    <property type="match status" value="1"/>
</dbReference>
<dbReference type="InterPro" id="IPR021852">
    <property type="entry name" value="DUF3456"/>
</dbReference>
<sequence length="215" mass="24562">MNSVIVVVAFAWLCSGGHIWGKVVQNEDGSGTISFRTPTLSDEEHHSVYMPSHFKCDACNALAYQFFLKFAKLHKKRPSLEKLPEADIVEGAEEVCDDKFENYGVKEVNKIKRLSGPGLETKDVPGVMEGGGKWPVRLKSMCYQYLEEFGDEVIYREYLKNKNLQQFFCKSNKKPDLTDVCLSEHEKTRNKTENEKRRNKTAEADTKGDQIKDEL</sequence>
<dbReference type="GO" id="GO:0005576">
    <property type="term" value="C:extracellular region"/>
    <property type="evidence" value="ECO:0007669"/>
    <property type="project" value="TreeGrafter"/>
</dbReference>
<feature type="domain" description="DUF3456" evidence="3">
    <location>
        <begin position="84"/>
        <end position="172"/>
    </location>
</feature>
<gene>
    <name evidence="4" type="ORF">CHS0354_028079</name>
</gene>
<keyword evidence="2" id="KW-0732">Signal</keyword>
<evidence type="ECO:0000313" key="4">
    <source>
        <dbReference type="EMBL" id="KAK3610690.1"/>
    </source>
</evidence>
<organism evidence="4 5">
    <name type="scientific">Potamilus streckersoni</name>
    <dbReference type="NCBI Taxonomy" id="2493646"/>
    <lineage>
        <taxon>Eukaryota</taxon>
        <taxon>Metazoa</taxon>
        <taxon>Spiralia</taxon>
        <taxon>Lophotrochozoa</taxon>
        <taxon>Mollusca</taxon>
        <taxon>Bivalvia</taxon>
        <taxon>Autobranchia</taxon>
        <taxon>Heteroconchia</taxon>
        <taxon>Palaeoheterodonta</taxon>
        <taxon>Unionida</taxon>
        <taxon>Unionoidea</taxon>
        <taxon>Unionidae</taxon>
        <taxon>Ambleminae</taxon>
        <taxon>Lampsilini</taxon>
        <taxon>Potamilus</taxon>
    </lineage>
</organism>
<dbReference type="PANTHER" id="PTHR15881:SF2">
    <property type="entry name" value="MARGINAL ZONE B- AND B1-CELL-SPECIFIC PROTEIN"/>
    <property type="match status" value="1"/>
</dbReference>
<proteinExistence type="predicted"/>
<dbReference type="Proteomes" id="UP001195483">
    <property type="component" value="Unassembled WGS sequence"/>
</dbReference>
<dbReference type="AlphaFoldDB" id="A0AAE0TIT8"/>
<feature type="region of interest" description="Disordered" evidence="1">
    <location>
        <begin position="183"/>
        <end position="215"/>
    </location>
</feature>
<comment type="caution">
    <text evidence="4">The sequence shown here is derived from an EMBL/GenBank/DDBJ whole genome shotgun (WGS) entry which is preliminary data.</text>
</comment>